<evidence type="ECO:0000256" key="1">
    <source>
        <dbReference type="SAM" id="MobiDB-lite"/>
    </source>
</evidence>
<protein>
    <submittedName>
        <fullName evidence="2">HipA domain protein</fullName>
    </submittedName>
</protein>
<feature type="compositionally biased region" description="Basic and acidic residues" evidence="1">
    <location>
        <begin position="76"/>
        <end position="86"/>
    </location>
</feature>
<comment type="caution">
    <text evidence="2">The sequence shown here is derived from an EMBL/GenBank/DDBJ whole genome shotgun (WGS) entry which is preliminary data.</text>
</comment>
<feature type="region of interest" description="Disordered" evidence="1">
    <location>
        <begin position="75"/>
        <end position="95"/>
    </location>
</feature>
<dbReference type="AlphaFoldDB" id="T0Y6D9"/>
<gene>
    <name evidence="2" type="ORF">B2A_14809</name>
</gene>
<reference evidence="2" key="1">
    <citation type="submission" date="2013-08" db="EMBL/GenBank/DDBJ databases">
        <authorList>
            <person name="Mendez C."/>
            <person name="Richter M."/>
            <person name="Ferrer M."/>
            <person name="Sanchez J."/>
        </authorList>
    </citation>
    <scope>NUCLEOTIDE SEQUENCE</scope>
</reference>
<organism evidence="2">
    <name type="scientific">mine drainage metagenome</name>
    <dbReference type="NCBI Taxonomy" id="410659"/>
    <lineage>
        <taxon>unclassified sequences</taxon>
        <taxon>metagenomes</taxon>
        <taxon>ecological metagenomes</taxon>
    </lineage>
</organism>
<reference evidence="2" key="2">
    <citation type="journal article" date="2014" name="ISME J.">
        <title>Microbial stratification in low pH oxic and suboxic macroscopic growths along an acid mine drainage.</title>
        <authorList>
            <person name="Mendez-Garcia C."/>
            <person name="Mesa V."/>
            <person name="Sprenger R.R."/>
            <person name="Richter M."/>
            <person name="Diez M.S."/>
            <person name="Solano J."/>
            <person name="Bargiela R."/>
            <person name="Golyshina O.V."/>
            <person name="Manteca A."/>
            <person name="Ramos J.L."/>
            <person name="Gallego J.R."/>
            <person name="Llorente I."/>
            <person name="Martins Dos Santos V.A."/>
            <person name="Jensen O.N."/>
            <person name="Pelaez A.I."/>
            <person name="Sanchez J."/>
            <person name="Ferrer M."/>
        </authorList>
    </citation>
    <scope>NUCLEOTIDE SEQUENCE</scope>
</reference>
<feature type="non-terminal residue" evidence="2">
    <location>
        <position position="1"/>
    </location>
</feature>
<dbReference type="EMBL" id="AUZZ01010767">
    <property type="protein sequence ID" value="EQD28698.1"/>
    <property type="molecule type" value="Genomic_DNA"/>
</dbReference>
<name>T0Y6D9_9ZZZZ</name>
<sequence length="95" mass="10994">RWTCHHQMTLNGKQDRFTVEDFRACAATAGLKRGRAEAILDDIRAVVQRWPRYAQEATVPPAQRDQIRSALQLEIPVREAKQEARPPQRPLPPRR</sequence>
<proteinExistence type="predicted"/>
<evidence type="ECO:0000313" key="2">
    <source>
        <dbReference type="EMBL" id="EQD28698.1"/>
    </source>
</evidence>
<accession>T0Y6D9</accession>